<dbReference type="EMBL" id="JBDFQZ010000008">
    <property type="protein sequence ID" value="KAK9699954.1"/>
    <property type="molecule type" value="Genomic_DNA"/>
</dbReference>
<dbReference type="AlphaFoldDB" id="A0AAW1JA46"/>
<feature type="compositionally biased region" description="Low complexity" evidence="1">
    <location>
        <begin position="245"/>
        <end position="256"/>
    </location>
</feature>
<feature type="domain" description="Retrotransposon Copia-like N-terminal" evidence="2">
    <location>
        <begin position="21"/>
        <end position="65"/>
    </location>
</feature>
<evidence type="ECO:0000313" key="4">
    <source>
        <dbReference type="EMBL" id="KAK9699954.1"/>
    </source>
</evidence>
<feature type="region of interest" description="Disordered" evidence="1">
    <location>
        <begin position="240"/>
        <end position="261"/>
    </location>
</feature>
<accession>A0AAW1JA46</accession>
<proteinExistence type="predicted"/>
<dbReference type="Pfam" id="PF14244">
    <property type="entry name" value="Retrotran_gag_3"/>
    <property type="match status" value="1"/>
</dbReference>
<evidence type="ECO:0000256" key="1">
    <source>
        <dbReference type="SAM" id="MobiDB-lite"/>
    </source>
</evidence>
<feature type="compositionally biased region" description="Low complexity" evidence="1">
    <location>
        <begin position="344"/>
        <end position="356"/>
    </location>
</feature>
<evidence type="ECO:0008006" key="6">
    <source>
        <dbReference type="Google" id="ProtNLM"/>
    </source>
</evidence>
<feature type="domain" description="Retrovirus-related Pol polyprotein from transposon TNT 1-94-like beta-barrel" evidence="3">
    <location>
        <begin position="375"/>
        <end position="431"/>
    </location>
</feature>
<dbReference type="PANTHER" id="PTHR37610">
    <property type="entry name" value="CCHC-TYPE DOMAIN-CONTAINING PROTEIN"/>
    <property type="match status" value="1"/>
</dbReference>
<gene>
    <name evidence="4" type="ORF">RND81_08G206500</name>
</gene>
<keyword evidence="5" id="KW-1185">Reference proteome</keyword>
<dbReference type="PANTHER" id="PTHR37610:SF101">
    <property type="entry name" value="(RAPE) HYPOTHETICAL PROTEIN"/>
    <property type="match status" value="1"/>
</dbReference>
<evidence type="ECO:0000313" key="5">
    <source>
        <dbReference type="Proteomes" id="UP001443914"/>
    </source>
</evidence>
<evidence type="ECO:0000259" key="3">
    <source>
        <dbReference type="Pfam" id="PF22936"/>
    </source>
</evidence>
<organism evidence="4 5">
    <name type="scientific">Saponaria officinalis</name>
    <name type="common">Common soapwort</name>
    <name type="synonym">Lychnis saponaria</name>
    <dbReference type="NCBI Taxonomy" id="3572"/>
    <lineage>
        <taxon>Eukaryota</taxon>
        <taxon>Viridiplantae</taxon>
        <taxon>Streptophyta</taxon>
        <taxon>Embryophyta</taxon>
        <taxon>Tracheophyta</taxon>
        <taxon>Spermatophyta</taxon>
        <taxon>Magnoliopsida</taxon>
        <taxon>eudicotyledons</taxon>
        <taxon>Gunneridae</taxon>
        <taxon>Pentapetalae</taxon>
        <taxon>Caryophyllales</taxon>
        <taxon>Caryophyllaceae</taxon>
        <taxon>Caryophylleae</taxon>
        <taxon>Saponaria</taxon>
    </lineage>
</organism>
<comment type="caution">
    <text evidence="4">The sequence shown here is derived from an EMBL/GenBank/DDBJ whole genome shotgun (WGS) entry which is preliminary data.</text>
</comment>
<feature type="region of interest" description="Disordered" evidence="1">
    <location>
        <begin position="1"/>
        <end position="24"/>
    </location>
</feature>
<evidence type="ECO:0000259" key="2">
    <source>
        <dbReference type="Pfam" id="PF14244"/>
    </source>
</evidence>
<dbReference type="Pfam" id="PF22936">
    <property type="entry name" value="Pol_BBD"/>
    <property type="match status" value="1"/>
</dbReference>
<reference evidence="4" key="1">
    <citation type="submission" date="2024-03" db="EMBL/GenBank/DDBJ databases">
        <title>WGS assembly of Saponaria officinalis var. Norfolk2.</title>
        <authorList>
            <person name="Jenkins J."/>
            <person name="Shu S."/>
            <person name="Grimwood J."/>
            <person name="Barry K."/>
            <person name="Goodstein D."/>
            <person name="Schmutz J."/>
            <person name="Leebens-Mack J."/>
            <person name="Osbourn A."/>
        </authorList>
    </citation>
    <scope>NUCLEOTIDE SEQUENCE [LARGE SCALE GENOMIC DNA]</scope>
    <source>
        <strain evidence="4">JIC</strain>
    </source>
</reference>
<feature type="region of interest" description="Disordered" evidence="1">
    <location>
        <begin position="300"/>
        <end position="356"/>
    </location>
</feature>
<feature type="compositionally biased region" description="Basic and acidic residues" evidence="1">
    <location>
        <begin position="321"/>
        <end position="335"/>
    </location>
</feature>
<dbReference type="Proteomes" id="UP001443914">
    <property type="component" value="Unassembled WGS sequence"/>
</dbReference>
<dbReference type="InterPro" id="IPR054722">
    <property type="entry name" value="PolX-like_BBD"/>
</dbReference>
<protein>
    <recommendedName>
        <fullName evidence="6">Retrotransposon Copia-like N-terminal domain-containing protein</fullName>
    </recommendedName>
</protein>
<feature type="compositionally biased region" description="Gly residues" evidence="1">
    <location>
        <begin position="300"/>
        <end position="319"/>
    </location>
</feature>
<dbReference type="InterPro" id="IPR029472">
    <property type="entry name" value="Copia-like_N"/>
</dbReference>
<sequence>MTNGDNSGSKIDPSSPYYLGPQDKPGDSITSIRLTSENYDEWSHAVRIALRSRRQFGFVNGTINKSTPPCTDDDWETIQSMLVSWLSHMITLEVRSLLPKFENAKTIWDAIQERFGVVDGSRIQQIIGGRRDCRQTEGMSVTVYYGKLCQLWDDLDKLQLIIDCECCTKCTSAKQHLERRESERLHSFLLGLLPDPYASLRFVILAQTPLSTVARAFHMVCQEERVRGLGKAVDSQNEIASFNVNSNSRPSSKPSSQMTRTERQKLHCNHCNRNGHDRSMCFDLLGDIPDWCYELKGSNRGSGRGLSSRGRGGGRGSGGSRPREESSNNRSDGKQTESSNVVQSTPAAASSSADTAKAASVNVYGTPSHDHSGKWLIDTGCSHHVTGNFSLLSDVKTIPSRIVGLPDGSKIHASYVGRVTVTPTITLNPVLFDRVTREEIGRGDQIDGLYYLRTSMDVVHVVDTGSAVFNLWHNRLGHPSEQASCFNPHVSVPLNKMGVLNENIDIF</sequence>
<name>A0AAW1JA46_SAPOF</name>